<evidence type="ECO:0000313" key="8">
    <source>
        <dbReference type="Proteomes" id="UP001528920"/>
    </source>
</evidence>
<dbReference type="Proteomes" id="UP001528920">
    <property type="component" value="Unassembled WGS sequence"/>
</dbReference>
<dbReference type="InterPro" id="IPR036881">
    <property type="entry name" value="Glyco_hydro_3_C_sf"/>
</dbReference>
<dbReference type="EMBL" id="JAKJSC010000002">
    <property type="protein sequence ID" value="MDE5419016.1"/>
    <property type="molecule type" value="Genomic_DNA"/>
</dbReference>
<dbReference type="SUPFAM" id="SSF52279">
    <property type="entry name" value="Beta-D-glucan exohydrolase, C-terminal domain"/>
    <property type="match status" value="1"/>
</dbReference>
<dbReference type="Gene3D" id="2.60.40.10">
    <property type="entry name" value="Immunoglobulins"/>
    <property type="match status" value="1"/>
</dbReference>
<dbReference type="InterPro" id="IPR002772">
    <property type="entry name" value="Glyco_hydro_3_C"/>
</dbReference>
<keyword evidence="3" id="KW-0119">Carbohydrate metabolism</keyword>
<dbReference type="PROSITE" id="PS00775">
    <property type="entry name" value="GLYCOSYL_HYDROL_F3"/>
    <property type="match status" value="1"/>
</dbReference>
<dbReference type="Pfam" id="PF01915">
    <property type="entry name" value="Glyco_hydro_3_C"/>
    <property type="match status" value="1"/>
</dbReference>
<feature type="chain" id="PRO_5045564972" evidence="5">
    <location>
        <begin position="22"/>
        <end position="727"/>
    </location>
</feature>
<reference evidence="7 8" key="1">
    <citation type="submission" date="2022-01" db="EMBL/GenBank/DDBJ databases">
        <title>Labilibaculum sp. nov, a marine bacterium isolated from Antarctica.</title>
        <authorList>
            <person name="Dai W."/>
        </authorList>
    </citation>
    <scope>NUCLEOTIDE SEQUENCE [LARGE SCALE GENOMIC DNA]</scope>
    <source>
        <strain evidence="7 8">DW002</strain>
    </source>
</reference>
<evidence type="ECO:0000256" key="1">
    <source>
        <dbReference type="ARBA" id="ARBA00005336"/>
    </source>
</evidence>
<dbReference type="SMART" id="SM01217">
    <property type="entry name" value="Fn3_like"/>
    <property type="match status" value="1"/>
</dbReference>
<evidence type="ECO:0000256" key="4">
    <source>
        <dbReference type="RuleBase" id="RU361161"/>
    </source>
</evidence>
<dbReference type="RefSeq" id="WP_275110345.1">
    <property type="nucleotide sequence ID" value="NZ_JAKJSC010000002.1"/>
</dbReference>
<dbReference type="Pfam" id="PF00933">
    <property type="entry name" value="Glyco_hydro_3"/>
    <property type="match status" value="1"/>
</dbReference>
<dbReference type="PANTHER" id="PTHR42715:SF10">
    <property type="entry name" value="BETA-GLUCOSIDASE"/>
    <property type="match status" value="1"/>
</dbReference>
<accession>A0ABT5VUB6</accession>
<dbReference type="Gene3D" id="3.40.50.1700">
    <property type="entry name" value="Glycoside hydrolase family 3 C-terminal domain"/>
    <property type="match status" value="1"/>
</dbReference>
<keyword evidence="5" id="KW-0732">Signal</keyword>
<evidence type="ECO:0000256" key="3">
    <source>
        <dbReference type="ARBA" id="ARBA00023277"/>
    </source>
</evidence>
<comment type="caution">
    <text evidence="7">The sequence shown here is derived from an EMBL/GenBank/DDBJ whole genome shotgun (WGS) entry which is preliminary data.</text>
</comment>
<dbReference type="PANTHER" id="PTHR42715">
    <property type="entry name" value="BETA-GLUCOSIDASE"/>
    <property type="match status" value="1"/>
</dbReference>
<evidence type="ECO:0000256" key="5">
    <source>
        <dbReference type="SAM" id="SignalP"/>
    </source>
</evidence>
<protein>
    <submittedName>
        <fullName evidence="7">Glycoside hydrolase family 3 C-terminal domain-containing protein</fullName>
    </submittedName>
</protein>
<dbReference type="InterPro" id="IPR017853">
    <property type="entry name" value="GH"/>
</dbReference>
<dbReference type="InterPro" id="IPR036962">
    <property type="entry name" value="Glyco_hydro_3_N_sf"/>
</dbReference>
<dbReference type="InterPro" id="IPR050288">
    <property type="entry name" value="Cellulose_deg_GH3"/>
</dbReference>
<keyword evidence="2 4" id="KW-0378">Hydrolase</keyword>
<proteinExistence type="inferred from homology"/>
<evidence type="ECO:0000313" key="7">
    <source>
        <dbReference type="EMBL" id="MDE5419016.1"/>
    </source>
</evidence>
<feature type="signal peptide" evidence="5">
    <location>
        <begin position="1"/>
        <end position="21"/>
    </location>
</feature>
<feature type="domain" description="Fibronectin type III-like" evidence="6">
    <location>
        <begin position="645"/>
        <end position="715"/>
    </location>
</feature>
<dbReference type="PRINTS" id="PR00133">
    <property type="entry name" value="GLHYDRLASE3"/>
</dbReference>
<dbReference type="InterPro" id="IPR026891">
    <property type="entry name" value="Fn3-like"/>
</dbReference>
<organism evidence="7 8">
    <name type="scientific">Paralabilibaculum antarcticum</name>
    <dbReference type="NCBI Taxonomy" id="2912572"/>
    <lineage>
        <taxon>Bacteria</taxon>
        <taxon>Pseudomonadati</taxon>
        <taxon>Bacteroidota</taxon>
        <taxon>Bacteroidia</taxon>
        <taxon>Marinilabiliales</taxon>
        <taxon>Marinifilaceae</taxon>
        <taxon>Paralabilibaculum</taxon>
    </lineage>
</organism>
<evidence type="ECO:0000259" key="6">
    <source>
        <dbReference type="SMART" id="SM01217"/>
    </source>
</evidence>
<dbReference type="Gene3D" id="3.20.20.300">
    <property type="entry name" value="Glycoside hydrolase, family 3, N-terminal domain"/>
    <property type="match status" value="1"/>
</dbReference>
<sequence length="727" mass="81283">MNKLLFTFFLFTLISSNQIFAQNSSQSMDSKIENIIKQLTLKEKLDMCHAQSKFSSKGVARLGIPELWMSDGPHGVRAEIDWDSWNHAGWTNDSCTAFPALTCLAATFNTELSYKYGKAIGEEARYRKKDILLGPGVNIYRTPLNGRNFEYMGEDPYLASKMVVPYIHGVQENGVAACVKHYVLNNQEHWRDHINVELSDRALYEIYLPAFKAAVQEGKVWSIMGAYNQFRGQYCCHNELLVNKILKGDWAFDGILVTDWGATHDTKQAALYGLDIEMGTGTDGLTSSLKNAYDNYFMAHPLRKMVESGEIDESVIDEKVSRILRLMFRTNMDKSRPFGSMNSQEHFNVAREIAQEGIVLLKNENNTFPIDPEKVQTIAVIGENATKMMTIGGGSSELKTIHEISPLEGIQKRFKNAKILHAMGYASGPSVYGRVVESKLNADSLQVEAIKVAAKADIVLFVGGLNKNHHQDCEGDDRKHFSLPFGQDDLLNKIIAVNKNTAVLLVSGNAVEMPWLSKVKAVVQTWYLGSEAGNAIADILSGDVNPSGKLPFSFPVKLEDNAAHAFDEFSYPGDGTNQEYKEDILVGYRWHDTKKIKPLYAFGFGLSYTSFEILNVKSDKRSYGKEDSITVSCKIRNTGKIKGNEVIQVYANDVKASVLRPLKELKAFKKVNLNPGETKTITLIIPTKDLAFFDDSIMDWNLEKGNFKLMVGVSSRDIEKTISIEVN</sequence>
<dbReference type="InterPro" id="IPR013783">
    <property type="entry name" value="Ig-like_fold"/>
</dbReference>
<gene>
    <name evidence="7" type="ORF">L3049_13505</name>
</gene>
<dbReference type="Pfam" id="PF14310">
    <property type="entry name" value="Fn3-like"/>
    <property type="match status" value="1"/>
</dbReference>
<keyword evidence="4" id="KW-0326">Glycosidase</keyword>
<dbReference type="InterPro" id="IPR019800">
    <property type="entry name" value="Glyco_hydro_3_AS"/>
</dbReference>
<evidence type="ECO:0000256" key="2">
    <source>
        <dbReference type="ARBA" id="ARBA00022801"/>
    </source>
</evidence>
<dbReference type="SUPFAM" id="SSF51445">
    <property type="entry name" value="(Trans)glycosidases"/>
    <property type="match status" value="1"/>
</dbReference>
<dbReference type="GO" id="GO:0016787">
    <property type="term" value="F:hydrolase activity"/>
    <property type="evidence" value="ECO:0007669"/>
    <property type="project" value="UniProtKB-KW"/>
</dbReference>
<keyword evidence="8" id="KW-1185">Reference proteome</keyword>
<comment type="similarity">
    <text evidence="1 4">Belongs to the glycosyl hydrolase 3 family.</text>
</comment>
<dbReference type="InterPro" id="IPR001764">
    <property type="entry name" value="Glyco_hydro_3_N"/>
</dbReference>
<name>A0ABT5VUB6_9BACT</name>